<reference evidence="2" key="1">
    <citation type="journal article" date="2019" name="Int. J. Syst. Evol. Microbiol.">
        <title>The Global Catalogue of Microorganisms (GCM) 10K type strain sequencing project: providing services to taxonomists for standard genome sequencing and annotation.</title>
        <authorList>
            <consortium name="The Broad Institute Genomics Platform"/>
            <consortium name="The Broad Institute Genome Sequencing Center for Infectious Disease"/>
            <person name="Wu L."/>
            <person name="Ma J."/>
        </authorList>
    </citation>
    <scope>NUCLEOTIDE SEQUENCE [LARGE SCALE GENOMIC DNA]</scope>
    <source>
        <strain evidence="2">JCM 17808</strain>
    </source>
</reference>
<keyword evidence="2" id="KW-1185">Reference proteome</keyword>
<accession>A0ABP8JIV1</accession>
<dbReference type="EMBL" id="BAABGL010000012">
    <property type="protein sequence ID" value="GAA4391567.1"/>
    <property type="molecule type" value="Genomic_DNA"/>
</dbReference>
<proteinExistence type="predicted"/>
<comment type="caution">
    <text evidence="1">The sequence shown here is derived from an EMBL/GenBank/DDBJ whole genome shotgun (WGS) entry which is preliminary data.</text>
</comment>
<organism evidence="1 2">
    <name type="scientific">Brevibacterium pityocampae</name>
    <dbReference type="NCBI Taxonomy" id="506594"/>
    <lineage>
        <taxon>Bacteria</taxon>
        <taxon>Bacillati</taxon>
        <taxon>Actinomycetota</taxon>
        <taxon>Actinomycetes</taxon>
        <taxon>Micrococcales</taxon>
        <taxon>Brevibacteriaceae</taxon>
        <taxon>Brevibacterium</taxon>
    </lineage>
</organism>
<gene>
    <name evidence="1" type="ORF">GCM10023167_19040</name>
</gene>
<name>A0ABP8JIV1_9MICO</name>
<dbReference type="Proteomes" id="UP001500642">
    <property type="component" value="Unassembled WGS sequence"/>
</dbReference>
<evidence type="ECO:0000313" key="1">
    <source>
        <dbReference type="EMBL" id="GAA4391567.1"/>
    </source>
</evidence>
<protein>
    <submittedName>
        <fullName evidence="1">Uncharacterized protein</fullName>
    </submittedName>
</protein>
<evidence type="ECO:0000313" key="2">
    <source>
        <dbReference type="Proteomes" id="UP001500642"/>
    </source>
</evidence>
<sequence length="87" mass="9454">MKHTYATPAQVATNVRSVTQSRFGAVAVNSRCTRSGCRADAGSGLVVFTRFERLAPSIPATFIYLAVWSRPIAIPARRAAFQSLRTP</sequence>